<protein>
    <submittedName>
        <fullName evidence="1">Uncharacterized protein</fullName>
    </submittedName>
</protein>
<evidence type="ECO:0000313" key="1">
    <source>
        <dbReference type="EMBL" id="QHS78504.1"/>
    </source>
</evidence>
<dbReference type="AlphaFoldDB" id="A0A6C0AFD5"/>
<proteinExistence type="predicted"/>
<accession>A0A6C0AFD5</accession>
<sequence length="82" mass="9911">MTKEIRKIFDLHMHKIIEVKKIIDSYNEGKPSFKKYLKFFKLIRNIITEFIILNLKNIKNLKTINISLTDNKICVLFHNKFE</sequence>
<reference evidence="1" key="1">
    <citation type="journal article" date="2020" name="Nature">
        <title>Giant virus diversity and host interactions through global metagenomics.</title>
        <authorList>
            <person name="Schulz F."/>
            <person name="Roux S."/>
            <person name="Paez-Espino D."/>
            <person name="Jungbluth S."/>
            <person name="Walsh D.A."/>
            <person name="Denef V.J."/>
            <person name="McMahon K.D."/>
            <person name="Konstantinidis K.T."/>
            <person name="Eloe-Fadrosh E.A."/>
            <person name="Kyrpides N.C."/>
            <person name="Woyke T."/>
        </authorList>
    </citation>
    <scope>NUCLEOTIDE SEQUENCE</scope>
    <source>
        <strain evidence="1">GVMAG-S-1021933-23</strain>
    </source>
</reference>
<organism evidence="1">
    <name type="scientific">viral metagenome</name>
    <dbReference type="NCBI Taxonomy" id="1070528"/>
    <lineage>
        <taxon>unclassified sequences</taxon>
        <taxon>metagenomes</taxon>
        <taxon>organismal metagenomes</taxon>
    </lineage>
</organism>
<dbReference type="EMBL" id="MN740598">
    <property type="protein sequence ID" value="QHS78504.1"/>
    <property type="molecule type" value="Genomic_DNA"/>
</dbReference>
<name>A0A6C0AFD5_9ZZZZ</name>